<evidence type="ECO:0000313" key="10">
    <source>
        <dbReference type="Proteomes" id="UP000009097"/>
    </source>
</evidence>
<keyword evidence="2" id="KW-0479">Metal-binding</keyword>
<dbReference type="AlphaFoldDB" id="A0A0J9WUS9"/>
<dbReference type="Pfam" id="PF00172">
    <property type="entry name" value="Zn_clus"/>
    <property type="match status" value="1"/>
</dbReference>
<reference evidence="9" key="2">
    <citation type="journal article" date="2010" name="Nature">
        <title>Comparative genomics reveals mobile pathogenicity chromosomes in Fusarium.</title>
        <authorList>
            <person name="Ma L.J."/>
            <person name="van der Does H.C."/>
            <person name="Borkovich K.A."/>
            <person name="Coleman J.J."/>
            <person name="Daboussi M.J."/>
            <person name="Di Pietro A."/>
            <person name="Dufresne M."/>
            <person name="Freitag M."/>
            <person name="Grabherr M."/>
            <person name="Henrissat B."/>
            <person name="Houterman P.M."/>
            <person name="Kang S."/>
            <person name="Shim W.B."/>
            <person name="Woloshuk C."/>
            <person name="Xie X."/>
            <person name="Xu J.R."/>
            <person name="Antoniw J."/>
            <person name="Baker S.E."/>
            <person name="Bluhm B.H."/>
            <person name="Breakspear A."/>
            <person name="Brown D.W."/>
            <person name="Butchko R.A."/>
            <person name="Chapman S."/>
            <person name="Coulson R."/>
            <person name="Coutinho P.M."/>
            <person name="Danchin E.G."/>
            <person name="Diener A."/>
            <person name="Gale L.R."/>
            <person name="Gardiner D.M."/>
            <person name="Goff S."/>
            <person name="Hammond-Kosack K.E."/>
            <person name="Hilburn K."/>
            <person name="Hua-Van A."/>
            <person name="Jonkers W."/>
            <person name="Kazan K."/>
            <person name="Kodira C.D."/>
            <person name="Koehrsen M."/>
            <person name="Kumar L."/>
            <person name="Lee Y.H."/>
            <person name="Li L."/>
            <person name="Manners J.M."/>
            <person name="Miranda-Saavedra D."/>
            <person name="Mukherjee M."/>
            <person name="Park G."/>
            <person name="Park J."/>
            <person name="Park S.Y."/>
            <person name="Proctor R.H."/>
            <person name="Regev A."/>
            <person name="Ruiz-Roldan M.C."/>
            <person name="Sain D."/>
            <person name="Sakthikumar S."/>
            <person name="Sykes S."/>
            <person name="Schwartz D.C."/>
            <person name="Turgeon B.G."/>
            <person name="Wapinski I."/>
            <person name="Yoder O."/>
            <person name="Young S."/>
            <person name="Zeng Q."/>
            <person name="Zhou S."/>
            <person name="Galagan J."/>
            <person name="Cuomo C.A."/>
            <person name="Kistler H.C."/>
            <person name="Rep M."/>
        </authorList>
    </citation>
    <scope>NUCLEOTIDE SEQUENCE [LARGE SCALE GENOMIC DNA]</scope>
    <source>
        <strain evidence="9">4287</strain>
    </source>
</reference>
<protein>
    <recommendedName>
        <fullName evidence="7">Zn(2)-C6 fungal-type domain-containing protein</fullName>
    </recommendedName>
</protein>
<dbReference type="EMBL" id="DS231723">
    <property type="protein sequence ID" value="KNB17798.1"/>
    <property type="molecule type" value="Genomic_DNA"/>
</dbReference>
<evidence type="ECO:0000313" key="9">
    <source>
        <dbReference type="EMBL" id="KNB18312.1"/>
    </source>
</evidence>
<dbReference type="PROSITE" id="PS50048">
    <property type="entry name" value="ZN2_CY6_FUNGAL_2"/>
    <property type="match status" value="1"/>
</dbReference>
<dbReference type="CDD" id="cd00067">
    <property type="entry name" value="GAL4"/>
    <property type="match status" value="1"/>
</dbReference>
<dbReference type="InterPro" id="IPR001138">
    <property type="entry name" value="Zn2Cys6_DnaBD"/>
</dbReference>
<feature type="domain" description="Zn(2)-C6 fungal-type" evidence="7">
    <location>
        <begin position="80"/>
        <end position="114"/>
    </location>
</feature>
<dbReference type="Gene3D" id="4.10.240.10">
    <property type="entry name" value="Zn(2)-C6 fungal-type DNA-binding domain"/>
    <property type="match status" value="1"/>
</dbReference>
<dbReference type="Proteomes" id="UP000009097">
    <property type="component" value="Unassembled WGS sequence"/>
</dbReference>
<evidence type="ECO:0000256" key="4">
    <source>
        <dbReference type="ARBA" id="ARBA00023163"/>
    </source>
</evidence>
<dbReference type="VEuPathDB" id="FungiDB:FOXG_22186"/>
<dbReference type="EMBL" id="DS231725">
    <property type="protein sequence ID" value="KNB18312.1"/>
    <property type="molecule type" value="Genomic_DNA"/>
</dbReference>
<feature type="compositionally biased region" description="Polar residues" evidence="6">
    <location>
        <begin position="140"/>
        <end position="149"/>
    </location>
</feature>
<dbReference type="PANTHER" id="PTHR47338:SF5">
    <property type="entry name" value="ZN(II)2CYS6 TRANSCRIPTION FACTOR (EUROFUNG)"/>
    <property type="match status" value="1"/>
</dbReference>
<organism evidence="9 10">
    <name type="scientific">Fusarium oxysporum f. sp. lycopersici (strain 4287 / CBS 123668 / FGSC 9935 / NRRL 34936)</name>
    <name type="common">Fusarium vascular wilt of tomato</name>
    <dbReference type="NCBI Taxonomy" id="426428"/>
    <lineage>
        <taxon>Eukaryota</taxon>
        <taxon>Fungi</taxon>
        <taxon>Dikarya</taxon>
        <taxon>Ascomycota</taxon>
        <taxon>Pezizomycotina</taxon>
        <taxon>Sordariomycetes</taxon>
        <taxon>Hypocreomycetidae</taxon>
        <taxon>Hypocreales</taxon>
        <taxon>Nectriaceae</taxon>
        <taxon>Fusarium</taxon>
        <taxon>Fusarium oxysporum species complex</taxon>
    </lineage>
</organism>
<feature type="region of interest" description="Disordered" evidence="6">
    <location>
        <begin position="348"/>
        <end position="402"/>
    </location>
</feature>
<dbReference type="SUPFAM" id="SSF57701">
    <property type="entry name" value="Zn2/Cys6 DNA-binding domain"/>
    <property type="match status" value="1"/>
</dbReference>
<proteinExistence type="predicted"/>
<dbReference type="InterPro" id="IPR050815">
    <property type="entry name" value="TF_fung"/>
</dbReference>
<dbReference type="InterPro" id="IPR036864">
    <property type="entry name" value="Zn2-C6_fun-type_DNA-bd_sf"/>
</dbReference>
<dbReference type="GO" id="GO:0008270">
    <property type="term" value="F:zinc ion binding"/>
    <property type="evidence" value="ECO:0007669"/>
    <property type="project" value="InterPro"/>
</dbReference>
<keyword evidence="5" id="KW-0539">Nucleus</keyword>
<evidence type="ECO:0000259" key="7">
    <source>
        <dbReference type="PROSITE" id="PS50048"/>
    </source>
</evidence>
<feature type="compositionally biased region" description="Polar residues" evidence="6">
    <location>
        <begin position="393"/>
        <end position="402"/>
    </location>
</feature>
<dbReference type="PANTHER" id="PTHR47338">
    <property type="entry name" value="ZN(II)2CYS6 TRANSCRIPTION FACTOR (EUROFUNG)-RELATED"/>
    <property type="match status" value="1"/>
</dbReference>
<dbReference type="RefSeq" id="XP_018256357.1">
    <property type="nucleotide sequence ID" value="XM_018402584.1"/>
</dbReference>
<dbReference type="SMART" id="SM00066">
    <property type="entry name" value="GAL4"/>
    <property type="match status" value="1"/>
</dbReference>
<keyword evidence="3" id="KW-0805">Transcription regulation</keyword>
<feature type="region of interest" description="Disordered" evidence="6">
    <location>
        <begin position="19"/>
        <end position="71"/>
    </location>
</feature>
<dbReference type="GO" id="GO:0005634">
    <property type="term" value="C:nucleus"/>
    <property type="evidence" value="ECO:0007669"/>
    <property type="project" value="UniProtKB-SubCell"/>
</dbReference>
<evidence type="ECO:0000256" key="6">
    <source>
        <dbReference type="SAM" id="MobiDB-lite"/>
    </source>
</evidence>
<dbReference type="KEGG" id="fox:FOXG_22186"/>
<evidence type="ECO:0000256" key="2">
    <source>
        <dbReference type="ARBA" id="ARBA00022723"/>
    </source>
</evidence>
<evidence type="ECO:0000313" key="8">
    <source>
        <dbReference type="EMBL" id="KNB17798.1"/>
    </source>
</evidence>
<dbReference type="OrthoDB" id="4150019at2759"/>
<dbReference type="VEuPathDB" id="FungiDB:FOXG_22051"/>
<reference evidence="9" key="1">
    <citation type="submission" date="2007-04" db="EMBL/GenBank/DDBJ databases">
        <authorList>
            <consortium name="The Broad Institute Genome Sequencing Platform"/>
            <person name="Birren B."/>
            <person name="Lander E."/>
            <person name="Galagan J."/>
            <person name="Nusbaum C."/>
            <person name="Devon K."/>
            <person name="Ma L.-J."/>
            <person name="Jaffe D."/>
            <person name="Butler J."/>
            <person name="Alvarez P."/>
            <person name="Gnerre S."/>
            <person name="Grabherr M."/>
            <person name="Kleber M."/>
            <person name="Mauceli E."/>
            <person name="Brockman W."/>
            <person name="MacCallum I.A."/>
            <person name="Young S."/>
            <person name="LaButti K."/>
            <person name="DeCaprio D."/>
            <person name="Crawford M."/>
            <person name="Koehrsen M."/>
            <person name="Engels R."/>
            <person name="Montgomery P."/>
            <person name="Pearson M."/>
            <person name="Howarth C."/>
            <person name="Larson L."/>
            <person name="White J."/>
            <person name="O'Leary S."/>
            <person name="Kodira C."/>
            <person name="Zeng Q."/>
            <person name="Yandava C."/>
            <person name="Alvarado L."/>
            <person name="Kistler C."/>
            <person name="Shim W.-B."/>
            <person name="Kang S."/>
            <person name="Woloshuk C."/>
        </authorList>
    </citation>
    <scope>NUCLEOTIDE SEQUENCE</scope>
    <source>
        <strain evidence="9">4287</strain>
    </source>
</reference>
<dbReference type="RefSeq" id="XP_018255843.1">
    <property type="nucleotide sequence ID" value="XM_018402433.1"/>
</dbReference>
<gene>
    <name evidence="8" type="ORF">FOXG_22051</name>
    <name evidence="9" type="ORF">FOXG_22186</name>
</gene>
<comment type="subcellular location">
    <subcellularLocation>
        <location evidence="1">Nucleus</location>
    </subcellularLocation>
</comment>
<feature type="region of interest" description="Disordered" evidence="6">
    <location>
        <begin position="117"/>
        <end position="167"/>
    </location>
</feature>
<evidence type="ECO:0000256" key="3">
    <source>
        <dbReference type="ARBA" id="ARBA00023015"/>
    </source>
</evidence>
<dbReference type="GeneID" id="28962892"/>
<sequence length="402" mass="43171">MGMSPQGFMPYPVPSQQLSSLSMFDARDARSPNQGHDLSIKGAFSPPTGDPLHPAETDEQPQQMGKKKRSKLGYLRTSVACGHCRRRKIRCITSSSDAQGRCINCIHLRKECIYFPVDQTSPGDSRAKKTSRSPAKVKGNSATSISNPVKQPRKPRPPFSPSTNTSTPIAVSTTIEVIRMEGFPSEMRASSASPTNQNPFGIRGQDLSNWVLADVDQNSTSNTGELNPTWRTYPSESPMGTQFLPFASVPPSPAGWAVGSSKPTSHGDVDLACVHYGSPVRVIPYEREPIASHTLSQYPLMASSRQFERRPFALSDVYITSMSGVVAGFEAGTSSNINPAVPLSAGAVPPADYTASDQSKPRPGYTFTKGHDAYAGGWPSGRNGRGHPLQVAGPSQAQPAIQ</sequence>
<evidence type="ECO:0000256" key="1">
    <source>
        <dbReference type="ARBA" id="ARBA00004123"/>
    </source>
</evidence>
<dbReference type="GeneID" id="28962757"/>
<dbReference type="KEGG" id="fox:FOXG_22051"/>
<evidence type="ECO:0000256" key="5">
    <source>
        <dbReference type="ARBA" id="ARBA00023242"/>
    </source>
</evidence>
<keyword evidence="4" id="KW-0804">Transcription</keyword>
<name>A0A0J9WUS9_FUSO4</name>
<dbReference type="GO" id="GO:0000981">
    <property type="term" value="F:DNA-binding transcription factor activity, RNA polymerase II-specific"/>
    <property type="evidence" value="ECO:0007669"/>
    <property type="project" value="InterPro"/>
</dbReference>
<accession>A0A0J9WUS9</accession>
<dbReference type="PROSITE" id="PS00463">
    <property type="entry name" value="ZN2_CY6_FUNGAL_1"/>
    <property type="match status" value="1"/>
</dbReference>